<dbReference type="EMBL" id="BEYU01000016">
    <property type="protein sequence ID" value="GBG25826.1"/>
    <property type="molecule type" value="Genomic_DNA"/>
</dbReference>
<evidence type="ECO:0000256" key="5">
    <source>
        <dbReference type="ARBA" id="ARBA00022989"/>
    </source>
</evidence>
<dbReference type="GO" id="GO:0005436">
    <property type="term" value="F:sodium:phosphate symporter activity"/>
    <property type="evidence" value="ECO:0007669"/>
    <property type="project" value="InterPro"/>
</dbReference>
<dbReference type="AlphaFoldDB" id="A0A2R5G473"/>
<keyword evidence="4 7" id="KW-0812">Transmembrane</keyword>
<dbReference type="PANTHER" id="PTHR10010">
    <property type="entry name" value="SOLUTE CARRIER FAMILY 34 SODIUM PHOSPHATE , MEMBER 2-RELATED"/>
    <property type="match status" value="1"/>
</dbReference>
<feature type="transmembrane region" description="Helical" evidence="7">
    <location>
        <begin position="44"/>
        <end position="68"/>
    </location>
</feature>
<protein>
    <submittedName>
        <fullName evidence="8">Sodium-dependent phosphate transport protein 2B</fullName>
    </submittedName>
</protein>
<reference evidence="8 9" key="1">
    <citation type="submission" date="2017-12" db="EMBL/GenBank/DDBJ databases">
        <title>Sequencing, de novo assembly and annotation of complete genome of a new Thraustochytrid species, strain FCC1311.</title>
        <authorList>
            <person name="Sedici K."/>
            <person name="Godart F."/>
            <person name="Aiese Cigliano R."/>
            <person name="Sanseverino W."/>
            <person name="Barakat M."/>
            <person name="Ortet P."/>
            <person name="Marechal E."/>
            <person name="Cagnac O."/>
            <person name="Amato A."/>
        </authorList>
    </citation>
    <scope>NUCLEOTIDE SEQUENCE [LARGE SCALE GENOMIC DNA]</scope>
</reference>
<evidence type="ECO:0000313" key="9">
    <source>
        <dbReference type="Proteomes" id="UP000241890"/>
    </source>
</evidence>
<keyword evidence="5 7" id="KW-1133">Transmembrane helix</keyword>
<evidence type="ECO:0000256" key="2">
    <source>
        <dbReference type="ARBA" id="ARBA00005808"/>
    </source>
</evidence>
<gene>
    <name evidence="8" type="ORF">FCC1311_020452</name>
</gene>
<keyword evidence="9" id="KW-1185">Reference proteome</keyword>
<dbReference type="OrthoDB" id="67833at2759"/>
<organism evidence="8 9">
    <name type="scientific">Hondaea fermentalgiana</name>
    <dbReference type="NCBI Taxonomy" id="2315210"/>
    <lineage>
        <taxon>Eukaryota</taxon>
        <taxon>Sar</taxon>
        <taxon>Stramenopiles</taxon>
        <taxon>Bigyra</taxon>
        <taxon>Labyrinthulomycetes</taxon>
        <taxon>Thraustochytrida</taxon>
        <taxon>Thraustochytriidae</taxon>
        <taxon>Hondaea</taxon>
    </lineage>
</organism>
<feature type="transmembrane region" description="Helical" evidence="7">
    <location>
        <begin position="12"/>
        <end position="32"/>
    </location>
</feature>
<dbReference type="GO" id="GO:0044341">
    <property type="term" value="P:sodium-dependent phosphate transport"/>
    <property type="evidence" value="ECO:0007669"/>
    <property type="project" value="InterPro"/>
</dbReference>
<dbReference type="Pfam" id="PF02690">
    <property type="entry name" value="Na_Pi_cotrans"/>
    <property type="match status" value="1"/>
</dbReference>
<evidence type="ECO:0000256" key="1">
    <source>
        <dbReference type="ARBA" id="ARBA00004651"/>
    </source>
</evidence>
<evidence type="ECO:0000313" key="8">
    <source>
        <dbReference type="EMBL" id="GBG25826.1"/>
    </source>
</evidence>
<comment type="caution">
    <text evidence="8">The sequence shown here is derived from an EMBL/GenBank/DDBJ whole genome shotgun (WGS) entry which is preliminary data.</text>
</comment>
<comment type="similarity">
    <text evidence="2">Belongs to the SLC34A transporter family.</text>
</comment>
<accession>A0A2R5G473</accession>
<evidence type="ECO:0000256" key="7">
    <source>
        <dbReference type="SAM" id="Phobius"/>
    </source>
</evidence>
<feature type="transmembrane region" description="Helical" evidence="7">
    <location>
        <begin position="75"/>
        <end position="97"/>
    </location>
</feature>
<keyword evidence="6 7" id="KW-0472">Membrane</keyword>
<evidence type="ECO:0000256" key="3">
    <source>
        <dbReference type="ARBA" id="ARBA00022475"/>
    </source>
</evidence>
<keyword evidence="3" id="KW-1003">Cell membrane</keyword>
<evidence type="ECO:0000256" key="4">
    <source>
        <dbReference type="ARBA" id="ARBA00022692"/>
    </source>
</evidence>
<name>A0A2R5G473_9STRA</name>
<dbReference type="InterPro" id="IPR003841">
    <property type="entry name" value="Na/Pi_transpt"/>
</dbReference>
<feature type="transmembrane region" description="Helical" evidence="7">
    <location>
        <begin position="324"/>
        <end position="344"/>
    </location>
</feature>
<proteinExistence type="inferred from homology"/>
<sequence length="378" mass="39983">MAFTPQGVAKGFGIFVGVLFFLYWFLVGLALLGDGFKVIAGEGAGTLFSAVSNPVAGLMVGILATVLVQSSSTTTSIIVAAAGAGVLSVSTGIPMVFGANIGTSVTNTIVSLGFVGDKEQYRRGFAGATVHDMFNYMNVCLWLPLEAISSAINGGNGGVMFLITEAIAKSFEACDEATSSSGCEDWEGPLKIITSAISKKIISVDKDVIKDFAYGEPDIELCQDFLCSTADLTCSTHNFSQKRCASSGLAVFKTNCDDTWFDEETNTTVTASKKAKAKFDYCRISSAGVISVNTTILEAAREHYHSYKLNKAGVFYDAGMQSSAGWVTLILSLVMLIVSLLAMVKLLGIAVRGAAEEALQKALNMNGYLAILPTRMAR</sequence>
<dbReference type="Proteomes" id="UP000241890">
    <property type="component" value="Unassembled WGS sequence"/>
</dbReference>
<comment type="subcellular location">
    <subcellularLocation>
        <location evidence="1">Cell membrane</location>
        <topology evidence="1">Multi-pass membrane protein</topology>
    </subcellularLocation>
</comment>
<dbReference type="NCBIfam" id="NF037997">
    <property type="entry name" value="Na_Pi_symport"/>
    <property type="match status" value="1"/>
</dbReference>
<dbReference type="InParanoid" id="A0A2R5G473"/>
<dbReference type="GO" id="GO:0005886">
    <property type="term" value="C:plasma membrane"/>
    <property type="evidence" value="ECO:0007669"/>
    <property type="project" value="UniProtKB-SubCell"/>
</dbReference>
<evidence type="ECO:0000256" key="6">
    <source>
        <dbReference type="ARBA" id="ARBA00023136"/>
    </source>
</evidence>
<dbReference type="PANTHER" id="PTHR10010:SF46">
    <property type="entry name" value="SODIUM-DEPENDENT PHOSPHATE TRANSPORT PROTEIN 2B"/>
    <property type="match status" value="1"/>
</dbReference>